<keyword evidence="2" id="KW-0560">Oxidoreductase</keyword>
<dbReference type="EMBL" id="CP030840">
    <property type="protein sequence ID" value="AXC15770.1"/>
    <property type="molecule type" value="Genomic_DNA"/>
</dbReference>
<dbReference type="PRINTS" id="PR00080">
    <property type="entry name" value="SDRFAMILY"/>
</dbReference>
<keyword evidence="5" id="KW-1185">Reference proteome</keyword>
<dbReference type="FunFam" id="3.40.50.720:FF:000084">
    <property type="entry name" value="Short-chain dehydrogenase reductase"/>
    <property type="match status" value="1"/>
</dbReference>
<sequence length="248" mass="26213">MGALEGKVAIVTGGNSGIGLATAKRFVEEGAYVFITARRQSELDKAVAEIGHDVTAIAGDLAKIEDISKIATVVKAEKGVIDIIVSNAGFTERSMIEEITPEHFDKSFNLMARAPVFLVQKLLPLMTRKGSIILVSSAMHQMGFAGHTAYAAVKATNRSYARTWAAEFKDRGIRANTLSPGLTDTPILDSQAEGLDRQEVINGYVSAIPLGRAAEAVEIANAAVFLGSDQSSYVTGADLMVDGGIGQV</sequence>
<dbReference type="PANTHER" id="PTHR43477">
    <property type="entry name" value="DIHYDROANTICAPSIN 7-DEHYDROGENASE"/>
    <property type="match status" value="1"/>
</dbReference>
<protein>
    <submittedName>
        <fullName evidence="4">3-oxoacyl-[acyl-carrier protein] reductase</fullName>
    </submittedName>
</protein>
<dbReference type="SUPFAM" id="SSF51735">
    <property type="entry name" value="NAD(P)-binding Rossmann-fold domains"/>
    <property type="match status" value="1"/>
</dbReference>
<organism evidence="4 5">
    <name type="scientific">Acidisarcina polymorpha</name>
    <dbReference type="NCBI Taxonomy" id="2211140"/>
    <lineage>
        <taxon>Bacteria</taxon>
        <taxon>Pseudomonadati</taxon>
        <taxon>Acidobacteriota</taxon>
        <taxon>Terriglobia</taxon>
        <taxon>Terriglobales</taxon>
        <taxon>Acidobacteriaceae</taxon>
        <taxon>Acidisarcina</taxon>
    </lineage>
</organism>
<dbReference type="Proteomes" id="UP000253606">
    <property type="component" value="Chromosome"/>
</dbReference>
<evidence type="ECO:0000256" key="2">
    <source>
        <dbReference type="ARBA" id="ARBA00023002"/>
    </source>
</evidence>
<dbReference type="KEGG" id="abas:ACPOL_6550"/>
<name>A0A2Z5GA30_9BACT</name>
<dbReference type="InterPro" id="IPR051122">
    <property type="entry name" value="SDR_DHRS6-like"/>
</dbReference>
<dbReference type="InterPro" id="IPR036291">
    <property type="entry name" value="NAD(P)-bd_dom_sf"/>
</dbReference>
<gene>
    <name evidence="4" type="ORF">ACPOL_6550</name>
</gene>
<dbReference type="InterPro" id="IPR002347">
    <property type="entry name" value="SDR_fam"/>
</dbReference>
<feature type="domain" description="Ketoreductase" evidence="3">
    <location>
        <begin position="7"/>
        <end position="185"/>
    </location>
</feature>
<dbReference type="RefSeq" id="WP_114210384.1">
    <property type="nucleotide sequence ID" value="NZ_CP030840.1"/>
</dbReference>
<dbReference type="Gene3D" id="3.40.50.720">
    <property type="entry name" value="NAD(P)-binding Rossmann-like Domain"/>
    <property type="match status" value="1"/>
</dbReference>
<evidence type="ECO:0000256" key="1">
    <source>
        <dbReference type="ARBA" id="ARBA00006484"/>
    </source>
</evidence>
<dbReference type="AlphaFoldDB" id="A0A2Z5GA30"/>
<dbReference type="OrthoDB" id="9803333at2"/>
<reference evidence="4 5" key="1">
    <citation type="journal article" date="2018" name="Front. Microbiol.">
        <title>Hydrolytic Capabilities as a Key to Environmental Success: Chitinolytic and Cellulolytic Acidobacteria From Acidic Sub-arctic Soils and Boreal Peatlands.</title>
        <authorList>
            <person name="Belova S.E."/>
            <person name="Ravin N.V."/>
            <person name="Pankratov T.A."/>
            <person name="Rakitin A.L."/>
            <person name="Ivanova A.A."/>
            <person name="Beletsky A.V."/>
            <person name="Mardanov A.V."/>
            <person name="Sinninghe Damste J.S."/>
            <person name="Dedysh S.N."/>
        </authorList>
    </citation>
    <scope>NUCLEOTIDE SEQUENCE [LARGE SCALE GENOMIC DNA]</scope>
    <source>
        <strain evidence="4 5">SBC82</strain>
    </source>
</reference>
<evidence type="ECO:0000259" key="3">
    <source>
        <dbReference type="SMART" id="SM00822"/>
    </source>
</evidence>
<evidence type="ECO:0000313" key="4">
    <source>
        <dbReference type="EMBL" id="AXC15770.1"/>
    </source>
</evidence>
<dbReference type="PANTHER" id="PTHR43477:SF1">
    <property type="entry name" value="DIHYDROANTICAPSIN 7-DEHYDROGENASE"/>
    <property type="match status" value="1"/>
</dbReference>
<dbReference type="Pfam" id="PF13561">
    <property type="entry name" value="adh_short_C2"/>
    <property type="match status" value="1"/>
</dbReference>
<proteinExistence type="inferred from homology"/>
<dbReference type="PRINTS" id="PR00081">
    <property type="entry name" value="GDHRDH"/>
</dbReference>
<dbReference type="SMART" id="SM00822">
    <property type="entry name" value="PKS_KR"/>
    <property type="match status" value="1"/>
</dbReference>
<evidence type="ECO:0000313" key="5">
    <source>
        <dbReference type="Proteomes" id="UP000253606"/>
    </source>
</evidence>
<dbReference type="InterPro" id="IPR057326">
    <property type="entry name" value="KR_dom"/>
</dbReference>
<dbReference type="GO" id="GO:0016491">
    <property type="term" value="F:oxidoreductase activity"/>
    <property type="evidence" value="ECO:0007669"/>
    <property type="project" value="UniProtKB-KW"/>
</dbReference>
<accession>A0A2Z5GA30</accession>
<dbReference type="CDD" id="cd05233">
    <property type="entry name" value="SDR_c"/>
    <property type="match status" value="1"/>
</dbReference>
<comment type="similarity">
    <text evidence="1">Belongs to the short-chain dehydrogenases/reductases (SDR) family.</text>
</comment>